<gene>
    <name evidence="1" type="ORF">Ahy_A02g005719</name>
</gene>
<dbReference type="Proteomes" id="UP000289738">
    <property type="component" value="Chromosome A02"/>
</dbReference>
<evidence type="ECO:0000313" key="1">
    <source>
        <dbReference type="EMBL" id="RYR71458.1"/>
    </source>
</evidence>
<evidence type="ECO:0000313" key="2">
    <source>
        <dbReference type="Proteomes" id="UP000289738"/>
    </source>
</evidence>
<dbReference type="EMBL" id="SDMP01000002">
    <property type="protein sequence ID" value="RYR71458.1"/>
    <property type="molecule type" value="Genomic_DNA"/>
</dbReference>
<organism evidence="1 2">
    <name type="scientific">Arachis hypogaea</name>
    <name type="common">Peanut</name>
    <dbReference type="NCBI Taxonomy" id="3818"/>
    <lineage>
        <taxon>Eukaryota</taxon>
        <taxon>Viridiplantae</taxon>
        <taxon>Streptophyta</taxon>
        <taxon>Embryophyta</taxon>
        <taxon>Tracheophyta</taxon>
        <taxon>Spermatophyta</taxon>
        <taxon>Magnoliopsida</taxon>
        <taxon>eudicotyledons</taxon>
        <taxon>Gunneridae</taxon>
        <taxon>Pentapetalae</taxon>
        <taxon>rosids</taxon>
        <taxon>fabids</taxon>
        <taxon>Fabales</taxon>
        <taxon>Fabaceae</taxon>
        <taxon>Papilionoideae</taxon>
        <taxon>50 kb inversion clade</taxon>
        <taxon>dalbergioids sensu lato</taxon>
        <taxon>Dalbergieae</taxon>
        <taxon>Pterocarpus clade</taxon>
        <taxon>Arachis</taxon>
    </lineage>
</organism>
<keyword evidence="2" id="KW-1185">Reference proteome</keyword>
<name>A0A445E7P2_ARAHY</name>
<dbReference type="AlphaFoldDB" id="A0A445E7P2"/>
<proteinExistence type="predicted"/>
<sequence>MSRLMQSIFLRTIRRTVIQYENGEYYDGNEGAFPVPGILVALPCKVELLDQSSHVQEHLMNLIETPLYINHCVMPLFNLLDCVHDCCSPLFLNFFLQQSLTFPPHIFQHYNNQIMKQFSFELPNNDYIDQLASSTNKQQQFLDKQFTIFPEDCKISGEAQKPQATLSLQPSIADPWIHSAYDTKLQNSQKIKEIHSW</sequence>
<reference evidence="1 2" key="1">
    <citation type="submission" date="2019-01" db="EMBL/GenBank/DDBJ databases">
        <title>Sequencing of cultivated peanut Arachis hypogaea provides insights into genome evolution and oil improvement.</title>
        <authorList>
            <person name="Chen X."/>
        </authorList>
    </citation>
    <scope>NUCLEOTIDE SEQUENCE [LARGE SCALE GENOMIC DNA]</scope>
    <source>
        <strain evidence="2">cv. Fuhuasheng</strain>
        <tissue evidence="1">Leaves</tissue>
    </source>
</reference>
<protein>
    <submittedName>
        <fullName evidence="1">Uncharacterized protein</fullName>
    </submittedName>
</protein>
<accession>A0A445E7P2</accession>
<comment type="caution">
    <text evidence="1">The sequence shown here is derived from an EMBL/GenBank/DDBJ whole genome shotgun (WGS) entry which is preliminary data.</text>
</comment>